<name>A0A9Q1KZN6_9CARY</name>
<gene>
    <name evidence="1" type="ORF">Cgig2_016586</name>
</gene>
<proteinExistence type="predicted"/>
<comment type="caution">
    <text evidence="1">The sequence shown here is derived from an EMBL/GenBank/DDBJ whole genome shotgun (WGS) entry which is preliminary data.</text>
</comment>
<evidence type="ECO:0000313" key="2">
    <source>
        <dbReference type="Proteomes" id="UP001153076"/>
    </source>
</evidence>
<dbReference type="Proteomes" id="UP001153076">
    <property type="component" value="Unassembled WGS sequence"/>
</dbReference>
<dbReference type="EMBL" id="JAKOGI010000006">
    <property type="protein sequence ID" value="KAJ8452005.1"/>
    <property type="molecule type" value="Genomic_DNA"/>
</dbReference>
<organism evidence="1 2">
    <name type="scientific">Carnegiea gigantea</name>
    <dbReference type="NCBI Taxonomy" id="171969"/>
    <lineage>
        <taxon>Eukaryota</taxon>
        <taxon>Viridiplantae</taxon>
        <taxon>Streptophyta</taxon>
        <taxon>Embryophyta</taxon>
        <taxon>Tracheophyta</taxon>
        <taxon>Spermatophyta</taxon>
        <taxon>Magnoliopsida</taxon>
        <taxon>eudicotyledons</taxon>
        <taxon>Gunneridae</taxon>
        <taxon>Pentapetalae</taxon>
        <taxon>Caryophyllales</taxon>
        <taxon>Cactineae</taxon>
        <taxon>Cactaceae</taxon>
        <taxon>Cactoideae</taxon>
        <taxon>Echinocereeae</taxon>
        <taxon>Carnegiea</taxon>
    </lineage>
</organism>
<sequence>MAFPRSLDTKAISEYAPAILHGTDTLCPSFELAVAEEATEYYELRELSQVIFYTMLLNEAERLGEQALRSLESALTKLRWSAFESWIKLDSAQRADTRVFIFPGEVVENIGRVSSVPISLVNMAFPLIYNMREMADYRWRSTSHLPRPLLEDFHILCPRFLLSEAKGAVADFELPEIVQATFYAMLLNEAVELGVAHDFMAESMKSSLIGLRWSSFEVWMDCVDHALRGTQLHQPADEVEVCGSRDGLE</sequence>
<protein>
    <submittedName>
        <fullName evidence="1">Uncharacterized protein</fullName>
    </submittedName>
</protein>
<keyword evidence="2" id="KW-1185">Reference proteome</keyword>
<dbReference type="AlphaFoldDB" id="A0A9Q1KZN6"/>
<evidence type="ECO:0000313" key="1">
    <source>
        <dbReference type="EMBL" id="KAJ8452005.1"/>
    </source>
</evidence>
<reference evidence="1" key="1">
    <citation type="submission" date="2022-04" db="EMBL/GenBank/DDBJ databases">
        <title>Carnegiea gigantea Genome sequencing and assembly v2.</title>
        <authorList>
            <person name="Copetti D."/>
            <person name="Sanderson M.J."/>
            <person name="Burquez A."/>
            <person name="Wojciechowski M.F."/>
        </authorList>
    </citation>
    <scope>NUCLEOTIDE SEQUENCE</scope>
    <source>
        <strain evidence="1">SGP5-SGP5p</strain>
        <tissue evidence="1">Aerial part</tissue>
    </source>
</reference>
<accession>A0A9Q1KZN6</accession>